<evidence type="ECO:0000256" key="3">
    <source>
        <dbReference type="ARBA" id="ARBA00022750"/>
    </source>
</evidence>
<name>A0ABT0BFK9_9SPHN</name>
<accession>A0ABT0BFK9</accession>
<dbReference type="PANTHER" id="PTHR30302">
    <property type="entry name" value="HYDROGENASE 1 MATURATION PROTEASE"/>
    <property type="match status" value="1"/>
</dbReference>
<organism evidence="5 6">
    <name type="scientific">Novosphingobium organovorum</name>
    <dbReference type="NCBI Taxonomy" id="2930092"/>
    <lineage>
        <taxon>Bacteria</taxon>
        <taxon>Pseudomonadati</taxon>
        <taxon>Pseudomonadota</taxon>
        <taxon>Alphaproteobacteria</taxon>
        <taxon>Sphingomonadales</taxon>
        <taxon>Sphingomonadaceae</taxon>
        <taxon>Novosphingobium</taxon>
    </lineage>
</organism>
<proteinExistence type="inferred from homology"/>
<comment type="caution">
    <text evidence="5">The sequence shown here is derived from an EMBL/GenBank/DDBJ whole genome shotgun (WGS) entry which is preliminary data.</text>
</comment>
<protein>
    <submittedName>
        <fullName evidence="5">Hydrogenase maturation protease</fullName>
    </submittedName>
</protein>
<dbReference type="GO" id="GO:0008233">
    <property type="term" value="F:peptidase activity"/>
    <property type="evidence" value="ECO:0007669"/>
    <property type="project" value="UniProtKB-KW"/>
</dbReference>
<dbReference type="PANTHER" id="PTHR30302:SF1">
    <property type="entry name" value="HYDROGENASE 2 MATURATION PROTEASE"/>
    <property type="match status" value="1"/>
</dbReference>
<dbReference type="NCBIfam" id="TIGR00072">
    <property type="entry name" value="hydrog_prot"/>
    <property type="match status" value="1"/>
</dbReference>
<dbReference type="InterPro" id="IPR023430">
    <property type="entry name" value="Pept_HybD-like_dom_sf"/>
</dbReference>
<dbReference type="InterPro" id="IPR000671">
    <property type="entry name" value="Peptidase_A31"/>
</dbReference>
<dbReference type="Gene3D" id="3.40.50.1450">
    <property type="entry name" value="HybD-like"/>
    <property type="match status" value="1"/>
</dbReference>
<evidence type="ECO:0000256" key="2">
    <source>
        <dbReference type="ARBA" id="ARBA00022670"/>
    </source>
</evidence>
<dbReference type="PRINTS" id="PR00446">
    <property type="entry name" value="HYDRGNUPTAKE"/>
</dbReference>
<keyword evidence="3" id="KW-0064">Aspartyl protease</keyword>
<reference evidence="5" key="1">
    <citation type="submission" date="2022-03" db="EMBL/GenBank/DDBJ databases">
        <title>Identification of a novel bacterium isolated from mangrove sediments.</title>
        <authorList>
            <person name="Pan X."/>
        </authorList>
    </citation>
    <scope>NUCLEOTIDE SEQUENCE</scope>
    <source>
        <strain evidence="5">B1949</strain>
    </source>
</reference>
<dbReference type="SUPFAM" id="SSF53163">
    <property type="entry name" value="HybD-like"/>
    <property type="match status" value="1"/>
</dbReference>
<keyword evidence="4" id="KW-0378">Hydrolase</keyword>
<evidence type="ECO:0000313" key="6">
    <source>
        <dbReference type="Proteomes" id="UP001162881"/>
    </source>
</evidence>
<keyword evidence="6" id="KW-1185">Reference proteome</keyword>
<evidence type="ECO:0000256" key="4">
    <source>
        <dbReference type="ARBA" id="ARBA00022801"/>
    </source>
</evidence>
<evidence type="ECO:0000256" key="1">
    <source>
        <dbReference type="ARBA" id="ARBA00006814"/>
    </source>
</evidence>
<dbReference type="GO" id="GO:0006508">
    <property type="term" value="P:proteolysis"/>
    <property type="evidence" value="ECO:0007669"/>
    <property type="project" value="UniProtKB-KW"/>
</dbReference>
<gene>
    <name evidence="5" type="ORF">MTR62_12845</name>
</gene>
<dbReference type="Pfam" id="PF01750">
    <property type="entry name" value="HycI"/>
    <property type="match status" value="1"/>
</dbReference>
<dbReference type="Proteomes" id="UP001162881">
    <property type="component" value="Unassembled WGS sequence"/>
</dbReference>
<dbReference type="EMBL" id="JALHLF010000051">
    <property type="protein sequence ID" value="MCJ2183571.1"/>
    <property type="molecule type" value="Genomic_DNA"/>
</dbReference>
<evidence type="ECO:0000313" key="5">
    <source>
        <dbReference type="EMBL" id="MCJ2183571.1"/>
    </source>
</evidence>
<comment type="similarity">
    <text evidence="1">Belongs to the peptidase A31 family.</text>
</comment>
<keyword evidence="2 5" id="KW-0645">Protease</keyword>
<sequence>MTPMDSDTRQAPGAPGCGVTTVLGLGNTLLGDDGVGVRVVEALRERNPPGLDVVDGGTMGFRLADRLAQSWACILVDAADLQAQPGAVQVLTPHELAGRFAQGQRSSAHEAGLLDLLGLVELEGRLPRRLALVAIQPARLDWGERLTPAVAAAVPRACEVIQRIGQEWSAPHG</sequence>